<keyword evidence="7" id="KW-1185">Reference proteome</keyword>
<evidence type="ECO:0000256" key="2">
    <source>
        <dbReference type="ARBA" id="ARBA00022741"/>
    </source>
</evidence>
<evidence type="ECO:0000256" key="3">
    <source>
        <dbReference type="ARBA" id="ARBA00023134"/>
    </source>
</evidence>
<dbReference type="InterPro" id="IPR027417">
    <property type="entry name" value="P-loop_NTPase"/>
</dbReference>
<evidence type="ECO:0000313" key="7">
    <source>
        <dbReference type="Proteomes" id="UP000230750"/>
    </source>
</evidence>
<dbReference type="AlphaFoldDB" id="A0A2G8JG71"/>
<comment type="caution">
    <text evidence="6">The sequence shown here is derived from an EMBL/GenBank/DDBJ whole genome shotgun (WGS) entry which is preliminary data.</text>
</comment>
<evidence type="ECO:0000313" key="6">
    <source>
        <dbReference type="EMBL" id="PIK34747.1"/>
    </source>
</evidence>
<dbReference type="InterPro" id="IPR045058">
    <property type="entry name" value="GIMA/IAN/Toc"/>
</dbReference>
<dbReference type="Gene3D" id="3.40.50.300">
    <property type="entry name" value="P-loop containing nucleotide triphosphate hydrolases"/>
    <property type="match status" value="1"/>
</dbReference>
<evidence type="ECO:0000259" key="5">
    <source>
        <dbReference type="PROSITE" id="PS51720"/>
    </source>
</evidence>
<feature type="region of interest" description="Disordered" evidence="4">
    <location>
        <begin position="367"/>
        <end position="398"/>
    </location>
</feature>
<comment type="similarity">
    <text evidence="1">Belongs to the TRAFAC class TrmE-Era-EngA-EngB-Septin-like GTPase superfamily. AIG1/Toc34/Toc159-like paraseptin GTPase family. IAN subfamily.</text>
</comment>
<accession>A0A2G8JG71</accession>
<evidence type="ECO:0000256" key="4">
    <source>
        <dbReference type="SAM" id="MobiDB-lite"/>
    </source>
</evidence>
<dbReference type="PROSITE" id="PS51720">
    <property type="entry name" value="G_AIG1"/>
    <property type="match status" value="1"/>
</dbReference>
<protein>
    <submittedName>
        <fullName evidence="6">Putative GTPase IMAP family member 4-like</fullName>
    </submittedName>
</protein>
<dbReference type="EMBL" id="MRZV01002089">
    <property type="protein sequence ID" value="PIK34747.1"/>
    <property type="molecule type" value="Genomic_DNA"/>
</dbReference>
<dbReference type="SUPFAM" id="SSF52540">
    <property type="entry name" value="P-loop containing nucleoside triphosphate hydrolases"/>
    <property type="match status" value="1"/>
</dbReference>
<dbReference type="OrthoDB" id="8954335at2759"/>
<sequence length="519" mass="61176">MASDRSEYPYLSENDIKEYQDSPEELKVLNEFRKRDLHNKIAKFSSSENKFNVEIPPQSNARNELRVVIIGKTGQGKSATANTILGKVRFEEDFTASSVTKESRCVTEVVDGRKIRVMHTPGLQDTHQSNQSILKELARMTTLFPDGVHAFVYVMNMANPRFTAGDKNILDLIEKTFGGGFKNYCLLVYSHGDLELKDVDLDTYRKRQLAIGQATSGHTTPQTGTTVQKRHAQDQQSLANFLYELSWKIQAVDNKTSIPFEKAHYREKIVAIVDRMRTSNSPEVFTNDMFVKAQHEREDMRQEGLRKGWDLPLMSKVETILAANPNISREELQVEVRRQLQEETQNQRMELQRREEEFDKRHIAEEKRLQERKRADEEKRQAEEKERIKRQKKEDQERKEIFKKEELERHERRESEDRELQLRQRQQEFKRFQLEEIKSHRLNDGEQNKHAPRMQVQHESETLLSEEEEEFEIHHKRQQDMSERQVKMTEGDKSLLEKVISCIVYISQTVFGWVYNSFI</sequence>
<dbReference type="Pfam" id="PF04548">
    <property type="entry name" value="AIG1"/>
    <property type="match status" value="1"/>
</dbReference>
<proteinExistence type="inferred from homology"/>
<dbReference type="GO" id="GO:0005525">
    <property type="term" value="F:GTP binding"/>
    <property type="evidence" value="ECO:0007669"/>
    <property type="project" value="UniProtKB-KW"/>
</dbReference>
<gene>
    <name evidence="6" type="ORF">BSL78_28426</name>
</gene>
<keyword evidence="3" id="KW-0342">GTP-binding</keyword>
<dbReference type="InterPro" id="IPR006703">
    <property type="entry name" value="G_AIG1"/>
</dbReference>
<dbReference type="STRING" id="307972.A0A2G8JG71"/>
<organism evidence="6 7">
    <name type="scientific">Stichopus japonicus</name>
    <name type="common">Sea cucumber</name>
    <dbReference type="NCBI Taxonomy" id="307972"/>
    <lineage>
        <taxon>Eukaryota</taxon>
        <taxon>Metazoa</taxon>
        <taxon>Echinodermata</taxon>
        <taxon>Eleutherozoa</taxon>
        <taxon>Echinozoa</taxon>
        <taxon>Holothuroidea</taxon>
        <taxon>Aspidochirotacea</taxon>
        <taxon>Aspidochirotida</taxon>
        <taxon>Stichopodidae</taxon>
        <taxon>Apostichopus</taxon>
    </lineage>
</organism>
<dbReference type="PANTHER" id="PTHR10903">
    <property type="entry name" value="GTPASE, IMAP FAMILY MEMBER-RELATED"/>
    <property type="match status" value="1"/>
</dbReference>
<feature type="domain" description="AIG1-type G" evidence="5">
    <location>
        <begin position="62"/>
        <end position="294"/>
    </location>
</feature>
<dbReference type="PANTHER" id="PTHR10903:SF184">
    <property type="entry name" value="GTP-BINDING PROTEIN A"/>
    <property type="match status" value="1"/>
</dbReference>
<dbReference type="Proteomes" id="UP000230750">
    <property type="component" value="Unassembled WGS sequence"/>
</dbReference>
<evidence type="ECO:0000256" key="1">
    <source>
        <dbReference type="ARBA" id="ARBA00008535"/>
    </source>
</evidence>
<name>A0A2G8JG71_STIJA</name>
<keyword evidence="2" id="KW-0547">Nucleotide-binding</keyword>
<reference evidence="6 7" key="1">
    <citation type="journal article" date="2017" name="PLoS Biol.">
        <title>The sea cucumber genome provides insights into morphological evolution and visceral regeneration.</title>
        <authorList>
            <person name="Zhang X."/>
            <person name="Sun L."/>
            <person name="Yuan J."/>
            <person name="Sun Y."/>
            <person name="Gao Y."/>
            <person name="Zhang L."/>
            <person name="Li S."/>
            <person name="Dai H."/>
            <person name="Hamel J.F."/>
            <person name="Liu C."/>
            <person name="Yu Y."/>
            <person name="Liu S."/>
            <person name="Lin W."/>
            <person name="Guo K."/>
            <person name="Jin S."/>
            <person name="Xu P."/>
            <person name="Storey K.B."/>
            <person name="Huan P."/>
            <person name="Zhang T."/>
            <person name="Zhou Y."/>
            <person name="Zhang J."/>
            <person name="Lin C."/>
            <person name="Li X."/>
            <person name="Xing L."/>
            <person name="Huo D."/>
            <person name="Sun M."/>
            <person name="Wang L."/>
            <person name="Mercier A."/>
            <person name="Li F."/>
            <person name="Yang H."/>
            <person name="Xiang J."/>
        </authorList>
    </citation>
    <scope>NUCLEOTIDE SEQUENCE [LARGE SCALE GENOMIC DNA]</scope>
    <source>
        <strain evidence="6">Shaxun</strain>
        <tissue evidence="6">Muscle</tissue>
    </source>
</reference>